<protein>
    <submittedName>
        <fullName evidence="4">Probable glycosyltransferase At3g42180</fullName>
    </submittedName>
</protein>
<comment type="similarity">
    <text evidence="1">Belongs to the glycosyltransferase 47 family.</text>
</comment>
<feature type="signal peptide" evidence="2">
    <location>
        <begin position="1"/>
        <end position="16"/>
    </location>
</feature>
<reference evidence="4 5" key="1">
    <citation type="submission" date="2024-02" db="EMBL/GenBank/DDBJ databases">
        <authorList>
            <person name="Chen Y."/>
            <person name="Shah S."/>
            <person name="Dougan E. K."/>
            <person name="Thang M."/>
            <person name="Chan C."/>
        </authorList>
    </citation>
    <scope>NUCLEOTIDE SEQUENCE [LARGE SCALE GENOMIC DNA]</scope>
</reference>
<keyword evidence="5" id="KW-1185">Reference proteome</keyword>
<proteinExistence type="inferred from homology"/>
<evidence type="ECO:0000313" key="4">
    <source>
        <dbReference type="EMBL" id="CAK9091141.1"/>
    </source>
</evidence>
<evidence type="ECO:0000256" key="1">
    <source>
        <dbReference type="ARBA" id="ARBA00010271"/>
    </source>
</evidence>
<name>A0ABP0QSD0_9DINO</name>
<dbReference type="PANTHER" id="PTHR11062">
    <property type="entry name" value="EXOSTOSIN HEPARAN SULFATE GLYCOSYLTRANSFERASE -RELATED"/>
    <property type="match status" value="1"/>
</dbReference>
<evidence type="ECO:0000256" key="2">
    <source>
        <dbReference type="SAM" id="SignalP"/>
    </source>
</evidence>
<dbReference type="InterPro" id="IPR040911">
    <property type="entry name" value="Exostosin_GT47"/>
</dbReference>
<evidence type="ECO:0000313" key="5">
    <source>
        <dbReference type="Proteomes" id="UP001642464"/>
    </source>
</evidence>
<sequence length="599" mass="67599">MRHCALPAALLAVVTGEGNPSCWQEGFSYSLCCGEQYGPNGNEECWDGMHTFKTCCISGDSFASSENFDDLMTRGSTGDASVLPAIMQLLSTGGEDCPSVAGQCEGAEGISGAQWKAFFEASSVSKFMRLQPFPPDGDPRELWSLCCANRTISVTEHAERLWPRCRAGAAALVMAVLPQLELRLGQESAMEGLEVAGRMAEQLEAEADCKWLYQTNRAAWSHFTWFLSEAKPGGPMPCGPGSPKIFVAEPAEFKSLWANPLSCAERGLCFTEVWVHEFLRRAECRVSQVSEADFVYVPIYMSCNNLHEALESNSQERVALEAFMSRLTLEEGPPLLIVFSCEKWKMHWKNWLSSTPRGYVAATVEARPLESDSFVTWHCADCFRFGLDLVIPSAVASAEARRLQGFNRQPADRTLLLTWRGEHAESSARSDVRQGYLEVNETVRPRILKTFQSKEDADVGRSSMRYSFLMGNAHFCLVPRGRGWWTVRLFESFYAGCIPVLLSDDVELPFQEFLSWETFSVKWPMDRVDLGLYEHLQHLQQDEVKLERLHRMVREVACWFDYLQPMEASCSPYQGFLKLLALSTSRQVRDPPVLRRFWF</sequence>
<gene>
    <name evidence="4" type="ORF">SCF082_LOCUS42938</name>
</gene>
<keyword evidence="2" id="KW-0732">Signal</keyword>
<accession>A0ABP0QSD0</accession>
<evidence type="ECO:0000259" key="3">
    <source>
        <dbReference type="Pfam" id="PF03016"/>
    </source>
</evidence>
<feature type="domain" description="Exostosin GT47" evidence="3">
    <location>
        <begin position="243"/>
        <end position="529"/>
    </location>
</feature>
<dbReference type="EMBL" id="CAXAMM010040106">
    <property type="protein sequence ID" value="CAK9091141.1"/>
    <property type="molecule type" value="Genomic_DNA"/>
</dbReference>
<organism evidence="4 5">
    <name type="scientific">Durusdinium trenchii</name>
    <dbReference type="NCBI Taxonomy" id="1381693"/>
    <lineage>
        <taxon>Eukaryota</taxon>
        <taxon>Sar</taxon>
        <taxon>Alveolata</taxon>
        <taxon>Dinophyceae</taxon>
        <taxon>Suessiales</taxon>
        <taxon>Symbiodiniaceae</taxon>
        <taxon>Durusdinium</taxon>
    </lineage>
</organism>
<dbReference type="Pfam" id="PF03016">
    <property type="entry name" value="Exostosin_GT47"/>
    <property type="match status" value="1"/>
</dbReference>
<comment type="caution">
    <text evidence="4">The sequence shown here is derived from an EMBL/GenBank/DDBJ whole genome shotgun (WGS) entry which is preliminary data.</text>
</comment>
<dbReference type="InterPro" id="IPR004263">
    <property type="entry name" value="Exostosin"/>
</dbReference>
<dbReference type="Proteomes" id="UP001642464">
    <property type="component" value="Unassembled WGS sequence"/>
</dbReference>
<feature type="chain" id="PRO_5047515876" evidence="2">
    <location>
        <begin position="17"/>
        <end position="599"/>
    </location>
</feature>